<organism evidence="9 10">
    <name type="scientific">Musa balbisiana</name>
    <name type="common">Banana</name>
    <dbReference type="NCBI Taxonomy" id="52838"/>
    <lineage>
        <taxon>Eukaryota</taxon>
        <taxon>Viridiplantae</taxon>
        <taxon>Streptophyta</taxon>
        <taxon>Embryophyta</taxon>
        <taxon>Tracheophyta</taxon>
        <taxon>Spermatophyta</taxon>
        <taxon>Magnoliopsida</taxon>
        <taxon>Liliopsida</taxon>
        <taxon>Zingiberales</taxon>
        <taxon>Musaceae</taxon>
        <taxon>Musa</taxon>
    </lineage>
</organism>
<evidence type="ECO:0000256" key="3">
    <source>
        <dbReference type="ARBA" id="ARBA00005995"/>
    </source>
</evidence>
<dbReference type="InterPro" id="IPR050281">
    <property type="entry name" value="Flavin_monoamine_oxidase"/>
</dbReference>
<dbReference type="EMBL" id="PYDT01000009">
    <property type="protein sequence ID" value="THU50972.1"/>
    <property type="molecule type" value="Genomic_DNA"/>
</dbReference>
<feature type="domain" description="Amine oxidase" evidence="8">
    <location>
        <begin position="555"/>
        <end position="723"/>
    </location>
</feature>
<feature type="region of interest" description="Disordered" evidence="7">
    <location>
        <begin position="1"/>
        <end position="29"/>
    </location>
</feature>
<comment type="similarity">
    <text evidence="3">Belongs to the flavin monoamine oxidase family.</text>
</comment>
<dbReference type="InterPro" id="IPR002937">
    <property type="entry name" value="Amino_oxidase"/>
</dbReference>
<dbReference type="InterPro" id="IPR036188">
    <property type="entry name" value="FAD/NAD-bd_sf"/>
</dbReference>
<evidence type="ECO:0000256" key="1">
    <source>
        <dbReference type="ARBA" id="ARBA00001974"/>
    </source>
</evidence>
<evidence type="ECO:0000256" key="6">
    <source>
        <dbReference type="ARBA" id="ARBA00023002"/>
    </source>
</evidence>
<evidence type="ECO:0000256" key="7">
    <source>
        <dbReference type="SAM" id="MobiDB-lite"/>
    </source>
</evidence>
<keyword evidence="4" id="KW-0285">Flavoprotein</keyword>
<dbReference type="Pfam" id="PF01593">
    <property type="entry name" value="Amino_oxidase"/>
    <property type="match status" value="4"/>
</dbReference>
<evidence type="ECO:0000313" key="9">
    <source>
        <dbReference type="EMBL" id="THU50972.1"/>
    </source>
</evidence>
<dbReference type="Gene3D" id="3.90.660.10">
    <property type="match status" value="4"/>
</dbReference>
<dbReference type="GO" id="GO:0046592">
    <property type="term" value="F:polyamine oxidase activity"/>
    <property type="evidence" value="ECO:0007669"/>
    <property type="project" value="UniProtKB-ARBA"/>
</dbReference>
<keyword evidence="5" id="KW-0274">FAD</keyword>
<sequence length="742" mass="82845">MEGHVEDTHKVNNEEEAVKVVTTDEGEEAEGEVAQRAREMGALDAIVALLLVSNVFAGAVAAAGPKVVVVGAGMSGISAAKTLSDAGIKDILILEATDRIGGRMRKVNFAGMNVEMGANWVEGVNGPEMNPIWKMANKLHLRNFFSDYSNLSSNTYNENGGLYQSSEVDEVIEEADKVNSFGEKLSASLPPSGREDVSILTSQRLKNHVPSTALEMVVDYYTYDYEFAEPPRVTSLQNTVPLPTFANFGEDVYFVADQRGYESLVYDLAGQFLRTAKNGTIVDPRLLLGKQWKILAIYQFDMAVYTKIFLKFPYKFWPEGNGTEFFLYANERRGYYPVWQDILILEATDRIGGRMRKVNFAGMNVEMGAIDAIVALLLVSNVVAGAVAAAGPKVIVVGAGMSGISAAKTLSDAGIKDILILEATDRIGGRMRKVNFAGMNLTRSSRRQTRSIAFGEKLSASLPTSGREDVSILTSQRLKDHVPCTALEMVVDYSTYDYEFAEPPRVTSLQNTVPLPTFANFGEDVYFVADQRGYESLVYDLAGQFLSKAKNGTIQWKILAIYQFDMAVYTKIFLKFPYKFWPEGNGTEFFLYANERRGYYPVWQQFEKQYPGANVLLVTVTDEESRRIEQQPDSQTKAEAMEALRNMFGKHIPEATDILVPRWWSDRFFKGAFSNWPLGVNRYEYDQIRAPIGKVYFTGEHTSEHYNGYVHGAYLAGIDSANMMIKCIKHNICKYEIKPKDS</sequence>
<reference evidence="9 10" key="1">
    <citation type="journal article" date="2019" name="Nat. Plants">
        <title>Genome sequencing of Musa balbisiana reveals subgenome evolution and function divergence in polyploid bananas.</title>
        <authorList>
            <person name="Yao X."/>
        </authorList>
    </citation>
    <scope>NUCLEOTIDE SEQUENCE [LARGE SCALE GENOMIC DNA]</scope>
    <source>
        <strain evidence="10">cv. DH-PKW</strain>
        <tissue evidence="9">Leaves</tissue>
    </source>
</reference>
<dbReference type="GO" id="GO:0006598">
    <property type="term" value="P:polyamine catabolic process"/>
    <property type="evidence" value="ECO:0007669"/>
    <property type="project" value="UniProtKB-ARBA"/>
</dbReference>
<dbReference type="Proteomes" id="UP000317650">
    <property type="component" value="Chromosome 6"/>
</dbReference>
<dbReference type="GO" id="GO:0050660">
    <property type="term" value="F:flavin adenine dinucleotide binding"/>
    <property type="evidence" value="ECO:0007669"/>
    <property type="project" value="UniProtKB-ARBA"/>
</dbReference>
<dbReference type="Gene3D" id="3.50.50.60">
    <property type="entry name" value="FAD/NAD(P)-binding domain"/>
    <property type="match status" value="3"/>
</dbReference>
<gene>
    <name evidence="9" type="ORF">C4D60_Mb06t26030</name>
</gene>
<proteinExistence type="inferred from homology"/>
<accession>A0A4S8IT87</accession>
<feature type="domain" description="Amine oxidase" evidence="8">
    <location>
        <begin position="341"/>
        <end position="369"/>
    </location>
</feature>
<dbReference type="AlphaFoldDB" id="A0A4S8IT87"/>
<keyword evidence="10" id="KW-1185">Reference proteome</keyword>
<evidence type="ECO:0000313" key="10">
    <source>
        <dbReference type="Proteomes" id="UP000317650"/>
    </source>
</evidence>
<evidence type="ECO:0000256" key="2">
    <source>
        <dbReference type="ARBA" id="ARBA00004723"/>
    </source>
</evidence>
<dbReference type="FunFam" id="3.90.660.10:FF:000012">
    <property type="entry name" value="Polyamine oxidase 1"/>
    <property type="match status" value="1"/>
</dbReference>
<dbReference type="GO" id="GO:0048046">
    <property type="term" value="C:apoplast"/>
    <property type="evidence" value="ECO:0007669"/>
    <property type="project" value="UniProtKB-ARBA"/>
</dbReference>
<dbReference type="SUPFAM" id="SSF51905">
    <property type="entry name" value="FAD/NAD(P)-binding domain"/>
    <property type="match status" value="2"/>
</dbReference>
<evidence type="ECO:0000256" key="4">
    <source>
        <dbReference type="ARBA" id="ARBA00022630"/>
    </source>
</evidence>
<feature type="domain" description="Amine oxidase" evidence="8">
    <location>
        <begin position="401"/>
        <end position="438"/>
    </location>
</feature>
<dbReference type="SUPFAM" id="SSF54373">
    <property type="entry name" value="FAD-linked reductases, C-terminal domain"/>
    <property type="match status" value="1"/>
</dbReference>
<feature type="domain" description="Amine oxidase" evidence="8">
    <location>
        <begin position="74"/>
        <end position="270"/>
    </location>
</feature>
<dbReference type="PANTHER" id="PTHR10742">
    <property type="entry name" value="FLAVIN MONOAMINE OXIDASE"/>
    <property type="match status" value="1"/>
</dbReference>
<comment type="pathway">
    <text evidence="2">Amine and polyamine degradation; spermine degradation.</text>
</comment>
<comment type="caution">
    <text evidence="9">The sequence shown here is derived from an EMBL/GenBank/DDBJ whole genome shotgun (WGS) entry which is preliminary data.</text>
</comment>
<keyword evidence="6" id="KW-0560">Oxidoreductase</keyword>
<evidence type="ECO:0000259" key="8">
    <source>
        <dbReference type="Pfam" id="PF01593"/>
    </source>
</evidence>
<dbReference type="STRING" id="52838.A0A4S8IT87"/>
<dbReference type="PANTHER" id="PTHR10742:SF313">
    <property type="entry name" value="AMINE OXIDASE"/>
    <property type="match status" value="1"/>
</dbReference>
<protein>
    <recommendedName>
        <fullName evidence="8">Amine oxidase domain-containing protein</fullName>
    </recommendedName>
</protein>
<evidence type="ECO:0000256" key="5">
    <source>
        <dbReference type="ARBA" id="ARBA00022827"/>
    </source>
</evidence>
<feature type="compositionally biased region" description="Basic and acidic residues" evidence="7">
    <location>
        <begin position="1"/>
        <end position="18"/>
    </location>
</feature>
<comment type="cofactor">
    <cofactor evidence="1">
        <name>FAD</name>
        <dbReference type="ChEBI" id="CHEBI:57692"/>
    </cofactor>
</comment>
<name>A0A4S8IT87_MUSBA</name>